<dbReference type="OrthoDB" id="609103at2759"/>
<feature type="non-terminal residue" evidence="2">
    <location>
        <position position="274"/>
    </location>
</feature>
<evidence type="ECO:0000313" key="2">
    <source>
        <dbReference type="EMBL" id="KAJ1925537.1"/>
    </source>
</evidence>
<dbReference type="Pfam" id="PF08569">
    <property type="entry name" value="Mo25"/>
    <property type="match status" value="1"/>
</dbReference>
<comment type="caution">
    <text evidence="2">The sequence shown here is derived from an EMBL/GenBank/DDBJ whole genome shotgun (WGS) entry which is preliminary data.</text>
</comment>
<dbReference type="GO" id="GO:0035556">
    <property type="term" value="P:intracellular signal transduction"/>
    <property type="evidence" value="ECO:0007669"/>
    <property type="project" value="TreeGrafter"/>
</dbReference>
<organism evidence="2 3">
    <name type="scientific">Tieghemiomyces parasiticus</name>
    <dbReference type="NCBI Taxonomy" id="78921"/>
    <lineage>
        <taxon>Eukaryota</taxon>
        <taxon>Fungi</taxon>
        <taxon>Fungi incertae sedis</taxon>
        <taxon>Zoopagomycota</taxon>
        <taxon>Kickxellomycotina</taxon>
        <taxon>Dimargaritomycetes</taxon>
        <taxon>Dimargaritales</taxon>
        <taxon>Dimargaritaceae</taxon>
        <taxon>Tieghemiomyces</taxon>
    </lineage>
</organism>
<dbReference type="SUPFAM" id="SSF48371">
    <property type="entry name" value="ARM repeat"/>
    <property type="match status" value="1"/>
</dbReference>
<evidence type="ECO:0000256" key="1">
    <source>
        <dbReference type="ARBA" id="ARBA00011012"/>
    </source>
</evidence>
<dbReference type="InterPro" id="IPR016024">
    <property type="entry name" value="ARM-type_fold"/>
</dbReference>
<evidence type="ECO:0000313" key="3">
    <source>
        <dbReference type="Proteomes" id="UP001150569"/>
    </source>
</evidence>
<comment type="similarity">
    <text evidence="1">Belongs to the Mo25 family.</text>
</comment>
<dbReference type="Proteomes" id="UP001150569">
    <property type="component" value="Unassembled WGS sequence"/>
</dbReference>
<dbReference type="PANTHER" id="PTHR10182">
    <property type="entry name" value="CALCIUM-BINDING PROTEIN 39-RELATED"/>
    <property type="match status" value="1"/>
</dbReference>
<dbReference type="Gene3D" id="1.25.10.10">
    <property type="entry name" value="Leucine-rich Repeat Variant"/>
    <property type="match status" value="1"/>
</dbReference>
<proteinExistence type="inferred from homology"/>
<dbReference type="InterPro" id="IPR011989">
    <property type="entry name" value="ARM-like"/>
</dbReference>
<protein>
    <submittedName>
        <fullName evidence="2">Conidiophore development protein hyma</fullName>
    </submittedName>
</protein>
<accession>A0A9W8DZQ5</accession>
<keyword evidence="3" id="KW-1185">Reference proteome</keyword>
<dbReference type="InterPro" id="IPR013878">
    <property type="entry name" value="Mo25"/>
</dbReference>
<name>A0A9W8DZQ5_9FUNG</name>
<reference evidence="2" key="1">
    <citation type="submission" date="2022-07" db="EMBL/GenBank/DDBJ databases">
        <title>Phylogenomic reconstructions and comparative analyses of Kickxellomycotina fungi.</title>
        <authorList>
            <person name="Reynolds N.K."/>
            <person name="Stajich J.E."/>
            <person name="Barry K."/>
            <person name="Grigoriev I.V."/>
            <person name="Crous P."/>
            <person name="Smith M.E."/>
        </authorList>
    </citation>
    <scope>NUCLEOTIDE SEQUENCE</scope>
    <source>
        <strain evidence="2">RSA 861</strain>
    </source>
</reference>
<sequence>MNFLFKSKHKNPHDLVKIVREALLKLNGADTRKANEEVSKSLASMRVILSGDGEHEASPEQVAQLSQETYKNDILPLFVTHLSKMEFETKKDAVHIFNSLLRRQIGSRWPTVEYLCTQEKMLGNLVHGYENPDVALNSGMMLRECLKHESLARIVLYSPHFYKFFNYVEFTTFDVSSDAFASFKDLLTRHKPMVAEFLKQNYDTFFDHYDRLLRSDNYVTKRQSLKLLGELLLDRTNYHTMTRYITFEANLKLVMNLLRDKSKNIQYEAFHVFK</sequence>
<gene>
    <name evidence="2" type="primary">HYM1</name>
    <name evidence="2" type="ORF">IWQ60_004513</name>
</gene>
<dbReference type="AlphaFoldDB" id="A0A9W8DZQ5"/>
<dbReference type="GO" id="GO:0043539">
    <property type="term" value="F:protein serine/threonine kinase activator activity"/>
    <property type="evidence" value="ECO:0007669"/>
    <property type="project" value="TreeGrafter"/>
</dbReference>
<dbReference type="PANTHER" id="PTHR10182:SF3">
    <property type="entry name" value="PROTEIN MO25"/>
    <property type="match status" value="1"/>
</dbReference>
<dbReference type="EMBL" id="JANBPT010000219">
    <property type="protein sequence ID" value="KAJ1925537.1"/>
    <property type="molecule type" value="Genomic_DNA"/>
</dbReference>